<feature type="transmembrane region" description="Helical" evidence="1">
    <location>
        <begin position="6"/>
        <end position="28"/>
    </location>
</feature>
<dbReference type="EMBL" id="MWQN01000003">
    <property type="protein sequence ID" value="OPC78163.1"/>
    <property type="molecule type" value="Genomic_DNA"/>
</dbReference>
<gene>
    <name evidence="2" type="ORF">B4N89_38880</name>
</gene>
<dbReference type="OrthoDB" id="9833569at2"/>
<dbReference type="Proteomes" id="UP000190037">
    <property type="component" value="Unassembled WGS sequence"/>
</dbReference>
<feature type="transmembrane region" description="Helical" evidence="1">
    <location>
        <begin position="118"/>
        <end position="139"/>
    </location>
</feature>
<evidence type="ECO:0008006" key="4">
    <source>
        <dbReference type="Google" id="ProtNLM"/>
    </source>
</evidence>
<evidence type="ECO:0000256" key="1">
    <source>
        <dbReference type="SAM" id="Phobius"/>
    </source>
</evidence>
<evidence type="ECO:0000313" key="2">
    <source>
        <dbReference type="EMBL" id="OPC78163.1"/>
    </source>
</evidence>
<sequence length="164" mass="18454">MRDHAHSFLVARQLVVVLGPFVILLIALRVHYLRRWGIRTNGTAVSTFRERRTRRGSDPDRIRDDVYFVDMTVVEYTAHNGIPYRCTVEGRHRAGSPVALVYPPRSPHRAKAAAAASYGRVVVAIVTYTILVVGLSYIAHRVDDQVDDFCTPLTPAARTFHDCP</sequence>
<name>A0A1T3NMM5_9ACTN</name>
<comment type="caution">
    <text evidence="2">The sequence shown here is derived from an EMBL/GenBank/DDBJ whole genome shotgun (WGS) entry which is preliminary data.</text>
</comment>
<accession>A0A1T3NMM5</accession>
<evidence type="ECO:0000313" key="3">
    <source>
        <dbReference type="Proteomes" id="UP000190037"/>
    </source>
</evidence>
<organism evidence="2 3">
    <name type="scientific">Embleya scabrispora</name>
    <dbReference type="NCBI Taxonomy" id="159449"/>
    <lineage>
        <taxon>Bacteria</taxon>
        <taxon>Bacillati</taxon>
        <taxon>Actinomycetota</taxon>
        <taxon>Actinomycetes</taxon>
        <taxon>Kitasatosporales</taxon>
        <taxon>Streptomycetaceae</taxon>
        <taxon>Embleya</taxon>
    </lineage>
</organism>
<dbReference type="RefSeq" id="WP_078981258.1">
    <property type="nucleotide sequence ID" value="NZ_MWQN01000003.1"/>
</dbReference>
<proteinExistence type="predicted"/>
<protein>
    <recommendedName>
        <fullName evidence="4">DUF3592 domain-containing protein</fullName>
    </recommendedName>
</protein>
<keyword evidence="1" id="KW-1133">Transmembrane helix</keyword>
<dbReference type="AlphaFoldDB" id="A0A1T3NMM5"/>
<keyword evidence="3" id="KW-1185">Reference proteome</keyword>
<keyword evidence="1" id="KW-0812">Transmembrane</keyword>
<reference evidence="2 3" key="1">
    <citation type="submission" date="2017-03" db="EMBL/GenBank/DDBJ databases">
        <title>Draft genome sequence of Streptomyces scabrisporus NF3, endophyte isolated from Amphipterygium adstringens.</title>
        <authorList>
            <person name="Vazquez M."/>
            <person name="Ceapa C.D."/>
            <person name="Rodriguez Luna D."/>
            <person name="Sanchez Esquivel S."/>
        </authorList>
    </citation>
    <scope>NUCLEOTIDE SEQUENCE [LARGE SCALE GENOMIC DNA]</scope>
    <source>
        <strain evidence="2 3">NF3</strain>
    </source>
</reference>
<keyword evidence="1" id="KW-0472">Membrane</keyword>